<sequence length="221" mass="24952">MWETNPRLHHHRHRLWRRRLLSTHDAGGHIFPVQAIRHSRCFSSCLFFSCRSPTSMGPHRASLRHQQRTTEIAILGHGQMQARTDDAPCWMRCAHDALQKRTQPATAATAAARGPKRGSSSPRRFFYQFSLHLFLPTLSSLTMSSREEDPPNEIFPDPFDLVRPQPPHPLPARGSFFLDKALGPPPPPPLLPAAHLAVPTFWLLFFPVLFKGARVTGADPI</sequence>
<dbReference type="EMBL" id="CACQ02005912">
    <property type="protein sequence ID" value="CCF43185.1"/>
    <property type="molecule type" value="Genomic_DNA"/>
</dbReference>
<reference evidence="3" key="1">
    <citation type="journal article" date="2012" name="Nat. Genet.">
        <title>Lifestyle transitions in plant pathogenic Colletotrichum fungi deciphered by genome and transcriptome analyses.</title>
        <authorList>
            <person name="O'Connell R.J."/>
            <person name="Thon M.R."/>
            <person name="Hacquard S."/>
            <person name="Amyotte S.G."/>
            <person name="Kleemann J."/>
            <person name="Torres M.F."/>
            <person name="Damm U."/>
            <person name="Buiate E.A."/>
            <person name="Epstein L."/>
            <person name="Alkan N."/>
            <person name="Altmueller J."/>
            <person name="Alvarado-Balderrama L."/>
            <person name="Bauser C.A."/>
            <person name="Becker C."/>
            <person name="Birren B.W."/>
            <person name="Chen Z."/>
            <person name="Choi J."/>
            <person name="Crouch J.A."/>
            <person name="Duvick J.P."/>
            <person name="Farman M.A."/>
            <person name="Gan P."/>
            <person name="Heiman D."/>
            <person name="Henrissat B."/>
            <person name="Howard R.J."/>
            <person name="Kabbage M."/>
            <person name="Koch C."/>
            <person name="Kracher B."/>
            <person name="Kubo Y."/>
            <person name="Law A.D."/>
            <person name="Lebrun M.-H."/>
            <person name="Lee Y.-H."/>
            <person name="Miyara I."/>
            <person name="Moore N."/>
            <person name="Neumann U."/>
            <person name="Nordstroem K."/>
            <person name="Panaccione D.G."/>
            <person name="Panstruga R."/>
            <person name="Place M."/>
            <person name="Proctor R.H."/>
            <person name="Prusky D."/>
            <person name="Rech G."/>
            <person name="Reinhardt R."/>
            <person name="Rollins J.A."/>
            <person name="Rounsley S."/>
            <person name="Schardl C.L."/>
            <person name="Schwartz D.C."/>
            <person name="Shenoy N."/>
            <person name="Shirasu K."/>
            <person name="Sikhakolli U.R."/>
            <person name="Stueber K."/>
            <person name="Sukno S.A."/>
            <person name="Sweigard J.A."/>
            <person name="Takano Y."/>
            <person name="Takahara H."/>
            <person name="Trail F."/>
            <person name="van der Does H.C."/>
            <person name="Voll L.M."/>
            <person name="Will I."/>
            <person name="Young S."/>
            <person name="Zeng Q."/>
            <person name="Zhang J."/>
            <person name="Zhou S."/>
            <person name="Dickman M.B."/>
            <person name="Schulze-Lefert P."/>
            <person name="Ver Loren van Themaat E."/>
            <person name="Ma L.-J."/>
            <person name="Vaillancourt L.J."/>
        </authorList>
    </citation>
    <scope>NUCLEOTIDE SEQUENCE [LARGE SCALE GENOMIC DNA]</scope>
    <source>
        <strain evidence="3">IMI 349063</strain>
    </source>
</reference>
<accession>H1VSH7</accession>
<dbReference type="Proteomes" id="UP000007174">
    <property type="component" value="Unassembled WGS sequence"/>
</dbReference>
<feature type="compositionally biased region" description="Low complexity" evidence="1">
    <location>
        <begin position="105"/>
        <end position="121"/>
    </location>
</feature>
<name>H1VSH7_COLHI</name>
<evidence type="ECO:0000313" key="3">
    <source>
        <dbReference type="Proteomes" id="UP000007174"/>
    </source>
</evidence>
<dbReference type="HOGENOM" id="CLU_1250588_0_0_1"/>
<evidence type="ECO:0000256" key="1">
    <source>
        <dbReference type="SAM" id="MobiDB-lite"/>
    </source>
</evidence>
<feature type="region of interest" description="Disordered" evidence="1">
    <location>
        <begin position="101"/>
        <end position="121"/>
    </location>
</feature>
<evidence type="ECO:0000313" key="2">
    <source>
        <dbReference type="EMBL" id="CCF43185.1"/>
    </source>
</evidence>
<protein>
    <submittedName>
        <fullName evidence="2">Uncharacterized protein</fullName>
    </submittedName>
</protein>
<proteinExistence type="predicted"/>
<dbReference type="AlphaFoldDB" id="H1VSH7"/>
<organism evidence="2 3">
    <name type="scientific">Colletotrichum higginsianum (strain IMI 349063)</name>
    <name type="common">Crucifer anthracnose fungus</name>
    <dbReference type="NCBI Taxonomy" id="759273"/>
    <lineage>
        <taxon>Eukaryota</taxon>
        <taxon>Fungi</taxon>
        <taxon>Dikarya</taxon>
        <taxon>Ascomycota</taxon>
        <taxon>Pezizomycotina</taxon>
        <taxon>Sordariomycetes</taxon>
        <taxon>Hypocreomycetidae</taxon>
        <taxon>Glomerellales</taxon>
        <taxon>Glomerellaceae</taxon>
        <taxon>Colletotrichum</taxon>
        <taxon>Colletotrichum destructivum species complex</taxon>
    </lineage>
</organism>
<gene>
    <name evidence="2" type="ORF">CH063_12958</name>
</gene>